<dbReference type="OrthoDB" id="10433651at2759"/>
<gene>
    <name evidence="1" type="ORF">TNCT_443471</name>
</gene>
<dbReference type="Proteomes" id="UP000887116">
    <property type="component" value="Unassembled WGS sequence"/>
</dbReference>
<proteinExistence type="predicted"/>
<dbReference type="EMBL" id="BMAO01035412">
    <property type="protein sequence ID" value="GFR03487.1"/>
    <property type="molecule type" value="Genomic_DNA"/>
</dbReference>
<comment type="caution">
    <text evidence="1">The sequence shown here is derived from an EMBL/GenBank/DDBJ whole genome shotgun (WGS) entry which is preliminary data.</text>
</comment>
<sequence length="86" mass="9855">MEDLLVIERYSLVGGRERNCYIWHIIACREGYNFRRIGQQMETSGIRIGRGLSSSSKTGASPYINPQLFIKLLMENEINFIRVSAS</sequence>
<name>A0A8X6LCK7_TRICU</name>
<reference evidence="1" key="1">
    <citation type="submission" date="2020-07" db="EMBL/GenBank/DDBJ databases">
        <title>Multicomponent nature underlies the extraordinary mechanical properties of spider dragline silk.</title>
        <authorList>
            <person name="Kono N."/>
            <person name="Nakamura H."/>
            <person name="Mori M."/>
            <person name="Yoshida Y."/>
            <person name="Ohtoshi R."/>
            <person name="Malay A.D."/>
            <person name="Moran D.A.P."/>
            <person name="Tomita M."/>
            <person name="Numata K."/>
            <person name="Arakawa K."/>
        </authorList>
    </citation>
    <scope>NUCLEOTIDE SEQUENCE</scope>
</reference>
<keyword evidence="2" id="KW-1185">Reference proteome</keyword>
<evidence type="ECO:0000313" key="2">
    <source>
        <dbReference type="Proteomes" id="UP000887116"/>
    </source>
</evidence>
<organism evidence="1 2">
    <name type="scientific">Trichonephila clavata</name>
    <name type="common">Joro spider</name>
    <name type="synonym">Nephila clavata</name>
    <dbReference type="NCBI Taxonomy" id="2740835"/>
    <lineage>
        <taxon>Eukaryota</taxon>
        <taxon>Metazoa</taxon>
        <taxon>Ecdysozoa</taxon>
        <taxon>Arthropoda</taxon>
        <taxon>Chelicerata</taxon>
        <taxon>Arachnida</taxon>
        <taxon>Araneae</taxon>
        <taxon>Araneomorphae</taxon>
        <taxon>Entelegynae</taxon>
        <taxon>Araneoidea</taxon>
        <taxon>Nephilidae</taxon>
        <taxon>Trichonephila</taxon>
    </lineage>
</organism>
<accession>A0A8X6LCK7</accession>
<evidence type="ECO:0000313" key="1">
    <source>
        <dbReference type="EMBL" id="GFR03487.1"/>
    </source>
</evidence>
<protein>
    <submittedName>
        <fullName evidence="1">Uncharacterized protein</fullName>
    </submittedName>
</protein>
<dbReference type="AlphaFoldDB" id="A0A8X6LCK7"/>